<dbReference type="AlphaFoldDB" id="A0AAW7Z947"/>
<dbReference type="RefSeq" id="WP_304540448.1">
    <property type="nucleotide sequence ID" value="NZ_JARPTC010000001.1"/>
</dbReference>
<evidence type="ECO:0008006" key="3">
    <source>
        <dbReference type="Google" id="ProtNLM"/>
    </source>
</evidence>
<reference evidence="1" key="1">
    <citation type="journal article" date="2023" name="J. Hazard. Mater.">
        <title>Anaerobic biodegradation of pyrene and benzo[a]pyrene by a new sulfate-reducing Desulforamulus aquiferis strain DSA.</title>
        <authorList>
            <person name="Zhang Z."/>
            <person name="Sun J."/>
            <person name="Gong X."/>
            <person name="Wang C."/>
            <person name="Wang H."/>
        </authorList>
    </citation>
    <scope>NUCLEOTIDE SEQUENCE</scope>
    <source>
        <strain evidence="1">DSA</strain>
    </source>
</reference>
<organism evidence="1 2">
    <name type="scientific">Desulforamulus aquiferis</name>
    <dbReference type="NCBI Taxonomy" id="1397668"/>
    <lineage>
        <taxon>Bacteria</taxon>
        <taxon>Bacillati</taxon>
        <taxon>Bacillota</taxon>
        <taxon>Clostridia</taxon>
        <taxon>Eubacteriales</taxon>
        <taxon>Peptococcaceae</taxon>
        <taxon>Desulforamulus</taxon>
    </lineage>
</organism>
<evidence type="ECO:0000313" key="1">
    <source>
        <dbReference type="EMBL" id="MDO7785818.1"/>
    </source>
</evidence>
<keyword evidence="2" id="KW-1185">Reference proteome</keyword>
<dbReference type="InterPro" id="IPR010985">
    <property type="entry name" value="Ribbon_hlx_hlx"/>
</dbReference>
<dbReference type="SUPFAM" id="SSF47598">
    <property type="entry name" value="Ribbon-helix-helix"/>
    <property type="match status" value="1"/>
</dbReference>
<protein>
    <recommendedName>
        <fullName evidence="3">Ribbon-helix-helix protein CopG domain-containing protein</fullName>
    </recommendedName>
</protein>
<reference evidence="1" key="2">
    <citation type="submission" date="2023-03" db="EMBL/GenBank/DDBJ databases">
        <authorList>
            <person name="Zhang Z."/>
        </authorList>
    </citation>
    <scope>NUCLEOTIDE SEQUENCE</scope>
    <source>
        <strain evidence="1">DSA</strain>
    </source>
</reference>
<name>A0AAW7Z947_9FIRM</name>
<comment type="caution">
    <text evidence="1">The sequence shown here is derived from an EMBL/GenBank/DDBJ whole genome shotgun (WGS) entry which is preliminary data.</text>
</comment>
<dbReference type="EMBL" id="JARPTC010000001">
    <property type="protein sequence ID" value="MDO7785818.1"/>
    <property type="molecule type" value="Genomic_DNA"/>
</dbReference>
<dbReference type="Proteomes" id="UP001172911">
    <property type="component" value="Unassembled WGS sequence"/>
</dbReference>
<proteinExistence type="predicted"/>
<gene>
    <name evidence="1" type="ORF">P6N53_01040</name>
</gene>
<dbReference type="GO" id="GO:0006355">
    <property type="term" value="P:regulation of DNA-templated transcription"/>
    <property type="evidence" value="ECO:0007669"/>
    <property type="project" value="InterPro"/>
</dbReference>
<accession>A0AAW7Z947</accession>
<sequence length="101" mass="11504">MGNKISDDWKTIKVSLPPKVEEKLRQCAKQQTLSRNAFARLLIIQSLGIKLEISRDLLSTTDVNQRVINSGTVTEIFPDWLVDKADEYVHLHKGEKIDVTD</sequence>
<evidence type="ECO:0000313" key="2">
    <source>
        <dbReference type="Proteomes" id="UP001172911"/>
    </source>
</evidence>